<feature type="transmembrane region" description="Helical" evidence="1">
    <location>
        <begin position="117"/>
        <end position="144"/>
    </location>
</feature>
<organism evidence="2 3">
    <name type="scientific">Candidula unifasciata</name>
    <dbReference type="NCBI Taxonomy" id="100452"/>
    <lineage>
        <taxon>Eukaryota</taxon>
        <taxon>Metazoa</taxon>
        <taxon>Spiralia</taxon>
        <taxon>Lophotrochozoa</taxon>
        <taxon>Mollusca</taxon>
        <taxon>Gastropoda</taxon>
        <taxon>Heterobranchia</taxon>
        <taxon>Euthyneura</taxon>
        <taxon>Panpulmonata</taxon>
        <taxon>Eupulmonata</taxon>
        <taxon>Stylommatophora</taxon>
        <taxon>Helicina</taxon>
        <taxon>Helicoidea</taxon>
        <taxon>Geomitridae</taxon>
        <taxon>Candidula</taxon>
    </lineage>
</organism>
<keyword evidence="3" id="KW-1185">Reference proteome</keyword>
<dbReference type="PANTHER" id="PTHR12242:SF45">
    <property type="entry name" value="MARVEL DOMAIN-CONTAINING PROTEIN"/>
    <property type="match status" value="1"/>
</dbReference>
<name>A0A8S3YZX8_9EUPU</name>
<dbReference type="PANTHER" id="PTHR12242">
    <property type="entry name" value="OS02G0130600 PROTEIN-RELATED"/>
    <property type="match status" value="1"/>
</dbReference>
<dbReference type="InterPro" id="IPR049352">
    <property type="entry name" value="Rost"/>
</dbReference>
<accession>A0A8S3YZX8</accession>
<dbReference type="GO" id="GO:0016020">
    <property type="term" value="C:membrane"/>
    <property type="evidence" value="ECO:0007669"/>
    <property type="project" value="TreeGrafter"/>
</dbReference>
<dbReference type="AlphaFoldDB" id="A0A8S3YZX8"/>
<feature type="non-terminal residue" evidence="2">
    <location>
        <position position="188"/>
    </location>
</feature>
<keyword evidence="1" id="KW-1133">Transmembrane helix</keyword>
<evidence type="ECO:0000313" key="2">
    <source>
        <dbReference type="EMBL" id="CAG5122733.1"/>
    </source>
</evidence>
<sequence length="188" mass="21379">PTSPRVMPVILKMQWILFNISSNSSLVVTSGYWLFIAFLPDTPLLTSHMSRFKHTINTICVLADVMTSATPIRLYHMFYTFFFGSLYVVFSAMNYIVSGNALPTNVVGVGKCGRTYYFMNWAAPVETVCTCVLGIMLSTAWQLLLHGLYKFRLWLSTRWYSLNPSADSELQNIITSSESYNSLEESYK</sequence>
<reference evidence="2" key="1">
    <citation type="submission" date="2021-04" db="EMBL/GenBank/DDBJ databases">
        <authorList>
            <consortium name="Molecular Ecology Group"/>
        </authorList>
    </citation>
    <scope>NUCLEOTIDE SEQUENCE</scope>
</reference>
<evidence type="ECO:0000256" key="1">
    <source>
        <dbReference type="SAM" id="Phobius"/>
    </source>
</evidence>
<keyword evidence="1" id="KW-0812">Transmembrane</keyword>
<dbReference type="Proteomes" id="UP000678393">
    <property type="component" value="Unassembled WGS sequence"/>
</dbReference>
<dbReference type="OrthoDB" id="419711at2759"/>
<gene>
    <name evidence="2" type="ORF">CUNI_LOCUS8291</name>
</gene>
<comment type="caution">
    <text evidence="2">The sequence shown here is derived from an EMBL/GenBank/DDBJ whole genome shotgun (WGS) entry which is preliminary data.</text>
</comment>
<dbReference type="Pfam" id="PF21534">
    <property type="entry name" value="Rost"/>
    <property type="match status" value="1"/>
</dbReference>
<feature type="transmembrane region" description="Helical" evidence="1">
    <location>
        <begin position="15"/>
        <end position="39"/>
    </location>
</feature>
<protein>
    <submittedName>
        <fullName evidence="2">Uncharacterized protein</fullName>
    </submittedName>
</protein>
<feature type="transmembrane region" description="Helical" evidence="1">
    <location>
        <begin position="78"/>
        <end position="97"/>
    </location>
</feature>
<evidence type="ECO:0000313" key="3">
    <source>
        <dbReference type="Proteomes" id="UP000678393"/>
    </source>
</evidence>
<dbReference type="EMBL" id="CAJHNH020001349">
    <property type="protein sequence ID" value="CAG5122733.1"/>
    <property type="molecule type" value="Genomic_DNA"/>
</dbReference>
<proteinExistence type="predicted"/>
<keyword evidence="1" id="KW-0472">Membrane</keyword>